<comment type="subcellular location">
    <subcellularLocation>
        <location evidence="1 8 9">Nucleus</location>
    </subcellularLocation>
</comment>
<dbReference type="CDD" id="cd00086">
    <property type="entry name" value="homeodomain"/>
    <property type="match status" value="1"/>
</dbReference>
<dbReference type="InterPro" id="IPR017970">
    <property type="entry name" value="Homeobox_CS"/>
</dbReference>
<dbReference type="GO" id="GO:0000981">
    <property type="term" value="F:DNA-binding transcription factor activity, RNA polymerase II-specific"/>
    <property type="evidence" value="ECO:0007669"/>
    <property type="project" value="UniProtKB-UniRule"/>
</dbReference>
<keyword evidence="3 8" id="KW-0238">DNA-binding</keyword>
<keyword evidence="6 8" id="KW-0539">Nucleus</keyword>
<dbReference type="Gene3D" id="1.10.10.60">
    <property type="entry name" value="Homeodomain-like"/>
    <property type="match status" value="1"/>
</dbReference>
<organism evidence="12 13">
    <name type="scientific">Zingiber officinale</name>
    <name type="common">Ginger</name>
    <name type="synonym">Amomum zingiber</name>
    <dbReference type="NCBI Taxonomy" id="94328"/>
    <lineage>
        <taxon>Eukaryota</taxon>
        <taxon>Viridiplantae</taxon>
        <taxon>Streptophyta</taxon>
        <taxon>Embryophyta</taxon>
        <taxon>Tracheophyta</taxon>
        <taxon>Spermatophyta</taxon>
        <taxon>Magnoliopsida</taxon>
        <taxon>Liliopsida</taxon>
        <taxon>Zingiberales</taxon>
        <taxon>Zingiberaceae</taxon>
        <taxon>Zingiber</taxon>
    </lineage>
</organism>
<dbReference type="GO" id="GO:0043565">
    <property type="term" value="F:sequence-specific DNA binding"/>
    <property type="evidence" value="ECO:0007669"/>
    <property type="project" value="TreeGrafter"/>
</dbReference>
<feature type="domain" description="Homeobox" evidence="11">
    <location>
        <begin position="28"/>
        <end position="88"/>
    </location>
</feature>
<dbReference type="InterPro" id="IPR000047">
    <property type="entry name" value="HTH_motif"/>
</dbReference>
<dbReference type="SUPFAM" id="SSF46689">
    <property type="entry name" value="Homeodomain-like"/>
    <property type="match status" value="1"/>
</dbReference>
<keyword evidence="4 8" id="KW-0371">Homeobox</keyword>
<evidence type="ECO:0000256" key="7">
    <source>
        <dbReference type="ARBA" id="ARBA00025748"/>
    </source>
</evidence>
<comment type="caution">
    <text evidence="12">The sequence shown here is derived from an EMBL/GenBank/DDBJ whole genome shotgun (WGS) entry which is preliminary data.</text>
</comment>
<reference evidence="12 13" key="1">
    <citation type="submission" date="2020-08" db="EMBL/GenBank/DDBJ databases">
        <title>Plant Genome Project.</title>
        <authorList>
            <person name="Zhang R.-G."/>
        </authorList>
    </citation>
    <scope>NUCLEOTIDE SEQUENCE [LARGE SCALE GENOMIC DNA]</scope>
    <source>
        <tissue evidence="12">Rhizome</tissue>
    </source>
</reference>
<dbReference type="AlphaFoldDB" id="A0A8J5HKC1"/>
<dbReference type="PANTHER" id="PTHR24326">
    <property type="entry name" value="HOMEOBOX-LEUCINE ZIPPER PROTEIN"/>
    <property type="match status" value="1"/>
</dbReference>
<accession>A0A8J5HKC1</accession>
<evidence type="ECO:0000256" key="2">
    <source>
        <dbReference type="ARBA" id="ARBA00023015"/>
    </source>
</evidence>
<evidence type="ECO:0000256" key="10">
    <source>
        <dbReference type="RuleBase" id="RU369038"/>
    </source>
</evidence>
<keyword evidence="13" id="KW-1185">Reference proteome</keyword>
<gene>
    <name evidence="12" type="ORF">ZIOFF_011255</name>
</gene>
<dbReference type="PRINTS" id="PR00031">
    <property type="entry name" value="HTHREPRESSR"/>
</dbReference>
<dbReference type="GO" id="GO:0045893">
    <property type="term" value="P:positive regulation of DNA-templated transcription"/>
    <property type="evidence" value="ECO:0007669"/>
    <property type="project" value="TreeGrafter"/>
</dbReference>
<comment type="similarity">
    <text evidence="7 10">Belongs to the HD-ZIP homeobox family. Class I subfamily.</text>
</comment>
<evidence type="ECO:0000256" key="1">
    <source>
        <dbReference type="ARBA" id="ARBA00004123"/>
    </source>
</evidence>
<evidence type="ECO:0000259" key="11">
    <source>
        <dbReference type="PROSITE" id="PS50071"/>
    </source>
</evidence>
<feature type="DNA-binding region" description="Homeobox" evidence="8">
    <location>
        <begin position="30"/>
        <end position="89"/>
    </location>
</feature>
<dbReference type="SMART" id="SM00389">
    <property type="entry name" value="HOX"/>
    <property type="match status" value="1"/>
</dbReference>
<evidence type="ECO:0000256" key="9">
    <source>
        <dbReference type="RuleBase" id="RU000682"/>
    </source>
</evidence>
<dbReference type="EMBL" id="JACMSC010000003">
    <property type="protein sequence ID" value="KAG6529061.1"/>
    <property type="molecule type" value="Genomic_DNA"/>
</dbReference>
<evidence type="ECO:0000256" key="6">
    <source>
        <dbReference type="ARBA" id="ARBA00023242"/>
    </source>
</evidence>
<evidence type="ECO:0000256" key="3">
    <source>
        <dbReference type="ARBA" id="ARBA00023125"/>
    </source>
</evidence>
<evidence type="ECO:0000313" key="12">
    <source>
        <dbReference type="EMBL" id="KAG6529061.1"/>
    </source>
</evidence>
<proteinExistence type="inferred from homology"/>
<sequence>MFFLCLGYRIILSNQTGRWRQQPQRKVKEKEGKKRRLSEAQVKLLETSFQDERKLESSRKAFLASKLGMEAKQVAIWFQNRRARGKTEQVEATHNELKTAHSALIVENCQLEAQVLELREKLCKVKEEIRKLSSLGINGGASGRNNIEKSYGSTSSSFSVGDSGVEVEANMIYMHNECNNLYCF</sequence>
<evidence type="ECO:0000256" key="4">
    <source>
        <dbReference type="ARBA" id="ARBA00023155"/>
    </source>
</evidence>
<evidence type="ECO:0000256" key="8">
    <source>
        <dbReference type="PROSITE-ProRule" id="PRU00108"/>
    </source>
</evidence>
<dbReference type="PROSITE" id="PS50071">
    <property type="entry name" value="HOMEOBOX_2"/>
    <property type="match status" value="1"/>
</dbReference>
<name>A0A8J5HKC1_ZINOF</name>
<protein>
    <recommendedName>
        <fullName evidence="10">Homeobox-leucine zipper protein</fullName>
    </recommendedName>
    <alternativeName>
        <fullName evidence="10">HD-ZIP protein</fullName>
    </alternativeName>
    <alternativeName>
        <fullName evidence="10">Homeodomain transcription factor</fullName>
    </alternativeName>
</protein>
<comment type="function">
    <text evidence="10">Transcription factor.</text>
</comment>
<evidence type="ECO:0000256" key="5">
    <source>
        <dbReference type="ARBA" id="ARBA00023163"/>
    </source>
</evidence>
<dbReference type="GO" id="GO:0005634">
    <property type="term" value="C:nucleus"/>
    <property type="evidence" value="ECO:0007669"/>
    <property type="project" value="UniProtKB-SubCell"/>
</dbReference>
<dbReference type="InterPro" id="IPR045224">
    <property type="entry name" value="HDZip_class_I_plant"/>
</dbReference>
<dbReference type="Pfam" id="PF00046">
    <property type="entry name" value="Homeodomain"/>
    <property type="match status" value="1"/>
</dbReference>
<dbReference type="InterPro" id="IPR009057">
    <property type="entry name" value="Homeodomain-like_sf"/>
</dbReference>
<evidence type="ECO:0000313" key="13">
    <source>
        <dbReference type="Proteomes" id="UP000734854"/>
    </source>
</evidence>
<keyword evidence="2 10" id="KW-0805">Transcription regulation</keyword>
<dbReference type="PROSITE" id="PS00027">
    <property type="entry name" value="HOMEOBOX_1"/>
    <property type="match status" value="1"/>
</dbReference>
<dbReference type="InterPro" id="IPR001356">
    <property type="entry name" value="HD"/>
</dbReference>
<dbReference type="Proteomes" id="UP000734854">
    <property type="component" value="Unassembled WGS sequence"/>
</dbReference>
<dbReference type="PANTHER" id="PTHR24326:SF527">
    <property type="entry name" value="HOMEOBOX-LEUCINE ZIPPER PROTEIN ATHB-40"/>
    <property type="match status" value="1"/>
</dbReference>
<keyword evidence="5 10" id="KW-0804">Transcription</keyword>